<feature type="transmembrane region" description="Helical" evidence="6">
    <location>
        <begin position="197"/>
        <end position="216"/>
    </location>
</feature>
<dbReference type="AlphaFoldDB" id="A0A7X1KC27"/>
<dbReference type="InterPro" id="IPR037185">
    <property type="entry name" value="EmrE-like"/>
</dbReference>
<feature type="transmembrane region" description="Helical" evidence="6">
    <location>
        <begin position="254"/>
        <end position="274"/>
    </location>
</feature>
<dbReference type="PANTHER" id="PTHR32322">
    <property type="entry name" value="INNER MEMBRANE TRANSPORTER"/>
    <property type="match status" value="1"/>
</dbReference>
<comment type="subcellular location">
    <subcellularLocation>
        <location evidence="1">Membrane</location>
        <topology evidence="1">Multi-pass membrane protein</topology>
    </subcellularLocation>
</comment>
<dbReference type="RefSeq" id="WP_185683282.1">
    <property type="nucleotide sequence ID" value="NZ_JACLAU010000011.1"/>
</dbReference>
<comment type="caution">
    <text evidence="8">The sequence shown here is derived from an EMBL/GenBank/DDBJ whole genome shotgun (WGS) entry which is preliminary data.</text>
</comment>
<comment type="similarity">
    <text evidence="2">Belongs to the EamA transporter family.</text>
</comment>
<evidence type="ECO:0000256" key="6">
    <source>
        <dbReference type="SAM" id="Phobius"/>
    </source>
</evidence>
<gene>
    <name evidence="8" type="ORF">H7F49_09100</name>
</gene>
<feature type="transmembrane region" description="Helical" evidence="6">
    <location>
        <begin position="164"/>
        <end position="185"/>
    </location>
</feature>
<evidence type="ECO:0000313" key="9">
    <source>
        <dbReference type="Proteomes" id="UP000520156"/>
    </source>
</evidence>
<protein>
    <submittedName>
        <fullName evidence="8">DMT family transporter</fullName>
    </submittedName>
</protein>
<feature type="transmembrane region" description="Helical" evidence="6">
    <location>
        <begin position="83"/>
        <end position="103"/>
    </location>
</feature>
<evidence type="ECO:0000313" key="8">
    <source>
        <dbReference type="EMBL" id="MBC2651859.1"/>
    </source>
</evidence>
<evidence type="ECO:0000256" key="2">
    <source>
        <dbReference type="ARBA" id="ARBA00007362"/>
    </source>
</evidence>
<feature type="transmembrane region" description="Helical" evidence="6">
    <location>
        <begin position="109"/>
        <end position="128"/>
    </location>
</feature>
<accession>A0A7X1KC27</accession>
<dbReference type="InterPro" id="IPR000620">
    <property type="entry name" value="EamA_dom"/>
</dbReference>
<organism evidence="8 9">
    <name type="scientific">Novosphingobium aerophilum</name>
    <dbReference type="NCBI Taxonomy" id="2839843"/>
    <lineage>
        <taxon>Bacteria</taxon>
        <taxon>Pseudomonadati</taxon>
        <taxon>Pseudomonadota</taxon>
        <taxon>Alphaproteobacteria</taxon>
        <taxon>Sphingomonadales</taxon>
        <taxon>Sphingomonadaceae</taxon>
        <taxon>Novosphingobium</taxon>
    </lineage>
</organism>
<evidence type="ECO:0000256" key="1">
    <source>
        <dbReference type="ARBA" id="ARBA00004141"/>
    </source>
</evidence>
<evidence type="ECO:0000256" key="4">
    <source>
        <dbReference type="ARBA" id="ARBA00022989"/>
    </source>
</evidence>
<feature type="transmembrane region" description="Helical" evidence="6">
    <location>
        <begin position="23"/>
        <end position="42"/>
    </location>
</feature>
<reference evidence="8 9" key="1">
    <citation type="submission" date="2020-08" db="EMBL/GenBank/DDBJ databases">
        <title>The genome sequence of Novosphingobium flavum 4Y4.</title>
        <authorList>
            <person name="Liu Y."/>
        </authorList>
    </citation>
    <scope>NUCLEOTIDE SEQUENCE [LARGE SCALE GENOMIC DNA]</scope>
    <source>
        <strain evidence="8 9">4Y4</strain>
    </source>
</reference>
<feature type="transmembrane region" description="Helical" evidence="6">
    <location>
        <begin position="54"/>
        <end position="71"/>
    </location>
</feature>
<feature type="transmembrane region" description="Helical" evidence="6">
    <location>
        <begin position="140"/>
        <end position="158"/>
    </location>
</feature>
<keyword evidence="5 6" id="KW-0472">Membrane</keyword>
<dbReference type="InterPro" id="IPR050638">
    <property type="entry name" value="AA-Vitamin_Transporters"/>
</dbReference>
<sequence length="306" mass="32036">MTVAPATPVPPPQTDARAAWSGWHLAALLLANVVLALGPWSVRLADSGPVAAGFWRLFLPLPLLFGFARANRQPLTGIPAKTMLVMVAAGVMFAADLGTWHIGIGMTRLGNAALFGNSGSLIIMVWGLMALGRRPNGFEWGALAAAVAGAAILMGRSLEIGRATLIGDLFCLFAGLCYAFYIIVLQRARATLGNWALLAWSSLAGAPVLLGLALALGEPVWPHRWWPLFALALGSQVIGQGLLVFALKHFKPLVIGLVLMTQPAVAITAGWLAFGERLTLLDAIGMLLVAAALVIARAGERSGAAA</sequence>
<feature type="domain" description="EamA" evidence="7">
    <location>
        <begin position="166"/>
        <end position="295"/>
    </location>
</feature>
<feature type="transmembrane region" description="Helical" evidence="6">
    <location>
        <begin position="280"/>
        <end position="299"/>
    </location>
</feature>
<evidence type="ECO:0000256" key="3">
    <source>
        <dbReference type="ARBA" id="ARBA00022692"/>
    </source>
</evidence>
<dbReference type="PANTHER" id="PTHR32322:SF2">
    <property type="entry name" value="EAMA DOMAIN-CONTAINING PROTEIN"/>
    <property type="match status" value="1"/>
</dbReference>
<dbReference type="EMBL" id="JACLAU010000011">
    <property type="protein sequence ID" value="MBC2651859.1"/>
    <property type="molecule type" value="Genomic_DNA"/>
</dbReference>
<evidence type="ECO:0000256" key="5">
    <source>
        <dbReference type="ARBA" id="ARBA00023136"/>
    </source>
</evidence>
<dbReference type="SUPFAM" id="SSF103481">
    <property type="entry name" value="Multidrug resistance efflux transporter EmrE"/>
    <property type="match status" value="2"/>
</dbReference>
<name>A0A7X1KC27_9SPHN</name>
<keyword evidence="4 6" id="KW-1133">Transmembrane helix</keyword>
<keyword evidence="3 6" id="KW-0812">Transmembrane</keyword>
<dbReference type="Proteomes" id="UP000520156">
    <property type="component" value="Unassembled WGS sequence"/>
</dbReference>
<evidence type="ECO:0000259" key="7">
    <source>
        <dbReference type="Pfam" id="PF00892"/>
    </source>
</evidence>
<dbReference type="GO" id="GO:0016020">
    <property type="term" value="C:membrane"/>
    <property type="evidence" value="ECO:0007669"/>
    <property type="project" value="UniProtKB-SubCell"/>
</dbReference>
<keyword evidence="9" id="KW-1185">Reference proteome</keyword>
<dbReference type="Pfam" id="PF00892">
    <property type="entry name" value="EamA"/>
    <property type="match status" value="1"/>
</dbReference>
<feature type="transmembrane region" description="Helical" evidence="6">
    <location>
        <begin position="228"/>
        <end position="247"/>
    </location>
</feature>
<proteinExistence type="inferred from homology"/>